<accession>A0A6L9W6C5</accession>
<protein>
    <submittedName>
        <fullName evidence="1">EcsC family protein</fullName>
    </submittedName>
</protein>
<organism evidence="1 2">
    <name type="scientific">Blastococcus saxobsidens</name>
    <dbReference type="NCBI Taxonomy" id="138336"/>
    <lineage>
        <taxon>Bacteria</taxon>
        <taxon>Bacillati</taxon>
        <taxon>Actinomycetota</taxon>
        <taxon>Actinomycetes</taxon>
        <taxon>Geodermatophilales</taxon>
        <taxon>Geodermatophilaceae</taxon>
        <taxon>Blastococcus</taxon>
    </lineage>
</organism>
<evidence type="ECO:0000313" key="1">
    <source>
        <dbReference type="EMBL" id="NEK87615.1"/>
    </source>
</evidence>
<sequence>MSSYERARWDELQSHWGEKVARRQLMSPRFRAALGTAALASKDTASKAGRAVSEVTPDRVKEVARHALDAALVPTVKGVVHLLELINDWVVELTDQQAVIDHHQNKGRDVTCLKDLKELDLQLLEEFTEGMVLRWRTLGAAQGASFGALAMIPVPVVGSLAAITLDMVAMQALSGAIATRICYAYGFDAGDPAMRHMIDRMVVRAYRNQGPKAGTVKSAGAAFSAAKGRINWSQKLREDHRLMAAVEKLMKQMGGGGRVPVKNARMGMPLIAIFAGAGTNAHVLGDIAKQARHYGATMLLAEKYGLELPPNLRQDLDTEEPIEGGDER</sequence>
<dbReference type="Proteomes" id="UP000479241">
    <property type="component" value="Unassembled WGS sequence"/>
</dbReference>
<evidence type="ECO:0000313" key="2">
    <source>
        <dbReference type="Proteomes" id="UP000479241"/>
    </source>
</evidence>
<dbReference type="EMBL" id="JAAGWG010000037">
    <property type="protein sequence ID" value="NEK87615.1"/>
    <property type="molecule type" value="Genomic_DNA"/>
</dbReference>
<comment type="caution">
    <text evidence="1">The sequence shown here is derived from an EMBL/GenBank/DDBJ whole genome shotgun (WGS) entry which is preliminary data.</text>
</comment>
<gene>
    <name evidence="1" type="ORF">GCU60_17900</name>
</gene>
<proteinExistence type="predicted"/>
<dbReference type="RefSeq" id="WP_163207698.1">
    <property type="nucleotide sequence ID" value="NZ_JAAGWG010000037.1"/>
</dbReference>
<name>A0A6L9W6C5_9ACTN</name>
<reference evidence="1 2" key="1">
    <citation type="submission" date="2019-12" db="EMBL/GenBank/DDBJ databases">
        <title>the WGS of Blastococcus saxobsidens 67B17.</title>
        <authorList>
            <person name="Jiang Z."/>
        </authorList>
    </citation>
    <scope>NUCLEOTIDE SEQUENCE [LARGE SCALE GENOMIC DNA]</scope>
    <source>
        <strain evidence="1 2">67B17</strain>
    </source>
</reference>
<dbReference type="AlphaFoldDB" id="A0A6L9W6C5"/>